<dbReference type="Gene3D" id="1.20.5.110">
    <property type="match status" value="1"/>
</dbReference>
<evidence type="ECO:0000256" key="2">
    <source>
        <dbReference type="ARBA" id="ARBA00022448"/>
    </source>
</evidence>
<dbReference type="GO" id="GO:0012505">
    <property type="term" value="C:endomembrane system"/>
    <property type="evidence" value="ECO:0007669"/>
    <property type="project" value="UniProtKB-ARBA"/>
</dbReference>
<keyword evidence="5 7" id="KW-0472">Membrane</keyword>
<name>A0AAD3CT47_9STRA</name>
<evidence type="ECO:0000256" key="5">
    <source>
        <dbReference type="ARBA" id="ARBA00023136"/>
    </source>
</evidence>
<dbReference type="SUPFAM" id="SSF58038">
    <property type="entry name" value="SNARE fusion complex"/>
    <property type="match status" value="1"/>
</dbReference>
<feature type="region of interest" description="Disordered" evidence="6">
    <location>
        <begin position="19"/>
        <end position="44"/>
    </location>
</feature>
<protein>
    <recommendedName>
        <fullName evidence="8">t-SNARE coiled-coil homology domain-containing protein</fullName>
    </recommendedName>
</protein>
<proteinExistence type="predicted"/>
<dbReference type="GO" id="GO:0016020">
    <property type="term" value="C:membrane"/>
    <property type="evidence" value="ECO:0007669"/>
    <property type="project" value="UniProtKB-SubCell"/>
</dbReference>
<keyword evidence="4 7" id="KW-1133">Transmembrane helix</keyword>
<reference evidence="9 10" key="1">
    <citation type="journal article" date="2021" name="Sci. Rep.">
        <title>The genome of the diatom Chaetoceros tenuissimus carries an ancient integrated fragment of an extant virus.</title>
        <authorList>
            <person name="Hongo Y."/>
            <person name="Kimura K."/>
            <person name="Takaki Y."/>
            <person name="Yoshida Y."/>
            <person name="Baba S."/>
            <person name="Kobayashi G."/>
            <person name="Nagasaki K."/>
            <person name="Hano T."/>
            <person name="Tomaru Y."/>
        </authorList>
    </citation>
    <scope>NUCLEOTIDE SEQUENCE [LARGE SCALE GENOMIC DNA]</scope>
    <source>
        <strain evidence="9 10">NIES-3715</strain>
    </source>
</reference>
<feature type="transmembrane region" description="Helical" evidence="7">
    <location>
        <begin position="185"/>
        <end position="204"/>
    </location>
</feature>
<keyword evidence="3 7" id="KW-0812">Transmembrane</keyword>
<evidence type="ECO:0000313" key="9">
    <source>
        <dbReference type="EMBL" id="GFH51716.1"/>
    </source>
</evidence>
<gene>
    <name evidence="9" type="ORF">CTEN210_08192</name>
</gene>
<keyword evidence="10" id="KW-1185">Reference proteome</keyword>
<dbReference type="Proteomes" id="UP001054902">
    <property type="component" value="Unassembled WGS sequence"/>
</dbReference>
<accession>A0AAD3CT47</accession>
<dbReference type="AlphaFoldDB" id="A0AAD3CT47"/>
<feature type="compositionally biased region" description="Low complexity" evidence="6">
    <location>
        <begin position="83"/>
        <end position="95"/>
    </location>
</feature>
<comment type="caution">
    <text evidence="9">The sequence shown here is derived from an EMBL/GenBank/DDBJ whole genome shotgun (WGS) entry which is preliminary data.</text>
</comment>
<keyword evidence="2" id="KW-0813">Transport</keyword>
<dbReference type="PROSITE" id="PS50192">
    <property type="entry name" value="T_SNARE"/>
    <property type="match status" value="1"/>
</dbReference>
<evidence type="ECO:0000259" key="8">
    <source>
        <dbReference type="PROSITE" id="PS50192"/>
    </source>
</evidence>
<dbReference type="InterPro" id="IPR000727">
    <property type="entry name" value="T_SNARE_dom"/>
</dbReference>
<comment type="subcellular location">
    <subcellularLocation>
        <location evidence="1">Membrane</location>
        <topology evidence="1">Single-pass membrane protein</topology>
    </subcellularLocation>
</comment>
<feature type="compositionally biased region" description="Polar residues" evidence="6">
    <location>
        <begin position="19"/>
        <end position="32"/>
    </location>
</feature>
<dbReference type="CDD" id="cd15841">
    <property type="entry name" value="SNARE_Qc"/>
    <property type="match status" value="1"/>
</dbReference>
<dbReference type="PANTHER" id="PTHR12791">
    <property type="entry name" value="GOLGI SNARE BET1-RELATED"/>
    <property type="match status" value="1"/>
</dbReference>
<evidence type="ECO:0000256" key="1">
    <source>
        <dbReference type="ARBA" id="ARBA00004167"/>
    </source>
</evidence>
<organism evidence="9 10">
    <name type="scientific">Chaetoceros tenuissimus</name>
    <dbReference type="NCBI Taxonomy" id="426638"/>
    <lineage>
        <taxon>Eukaryota</taxon>
        <taxon>Sar</taxon>
        <taxon>Stramenopiles</taxon>
        <taxon>Ochrophyta</taxon>
        <taxon>Bacillariophyta</taxon>
        <taxon>Coscinodiscophyceae</taxon>
        <taxon>Chaetocerotophycidae</taxon>
        <taxon>Chaetocerotales</taxon>
        <taxon>Chaetocerotaceae</taxon>
        <taxon>Chaetoceros</taxon>
    </lineage>
</organism>
<evidence type="ECO:0000256" key="4">
    <source>
        <dbReference type="ARBA" id="ARBA00022989"/>
    </source>
</evidence>
<dbReference type="EMBL" id="BLLK01000045">
    <property type="protein sequence ID" value="GFH51716.1"/>
    <property type="molecule type" value="Genomic_DNA"/>
</dbReference>
<evidence type="ECO:0000313" key="10">
    <source>
        <dbReference type="Proteomes" id="UP001054902"/>
    </source>
</evidence>
<dbReference type="GO" id="GO:0005737">
    <property type="term" value="C:cytoplasm"/>
    <property type="evidence" value="ECO:0007669"/>
    <property type="project" value="UniProtKB-ARBA"/>
</dbReference>
<feature type="region of interest" description="Disordered" evidence="6">
    <location>
        <begin position="80"/>
        <end position="111"/>
    </location>
</feature>
<sequence length="208" mass="22510">MSNLSTWDDEYARISRAASQLRASPHSGSQPHPTARAHQVRSVQSGLARLKSSLMSMRNSGMVNSADVQRRIGLIENLERQVGSSTSSGGDSDLLGLGGGNGSNSNSYHGGSQTLAAQALRHQDDMIDELANGVSRLKDQTMLVNDEANMQNRMLGDMDTDVENARTGLEAETLRAMKLKEDQSVWRLYLIIAGLSILLFLLIINGLG</sequence>
<feature type="domain" description="T-SNARE coiled-coil homology" evidence="8">
    <location>
        <begin position="117"/>
        <end position="179"/>
    </location>
</feature>
<evidence type="ECO:0000256" key="3">
    <source>
        <dbReference type="ARBA" id="ARBA00022692"/>
    </source>
</evidence>
<evidence type="ECO:0000256" key="6">
    <source>
        <dbReference type="SAM" id="MobiDB-lite"/>
    </source>
</evidence>
<evidence type="ECO:0000256" key="7">
    <source>
        <dbReference type="SAM" id="Phobius"/>
    </source>
</evidence>